<evidence type="ECO:0000256" key="3">
    <source>
        <dbReference type="ARBA" id="ARBA00053886"/>
    </source>
</evidence>
<sequence length="189" mass="21318">MEATMDYNEWMTVSVTDAEGNADTPWVRISHSSDCSDEAEHQPTETQHNADDSTITETPTSKVKEAETTPVTLDGDLQENKMAAVLPNEPHAVQVRFCIHYHTLSPRQELAVTGNQPELGSWKGFVPLERGQDGFWASWVALPAEKLVEWKFVLVENGEIQRWEESENRHLETGRGGGVVNLSRWWGFL</sequence>
<evidence type="ECO:0000259" key="10">
    <source>
        <dbReference type="PROSITE" id="PS51166"/>
    </source>
</evidence>
<reference evidence="11" key="1">
    <citation type="journal article" date="2014" name="Nat. Commun.">
        <title>The rainbow trout genome provides novel insights into evolution after whole-genome duplication in vertebrates.</title>
        <authorList>
            <person name="Berthelot C."/>
            <person name="Brunet F."/>
            <person name="Chalopin D."/>
            <person name="Juanchich A."/>
            <person name="Bernard M."/>
            <person name="Noel B."/>
            <person name="Bento P."/>
            <person name="Da Silva C."/>
            <person name="Labadie K."/>
            <person name="Alberti A."/>
            <person name="Aury J.M."/>
            <person name="Louis A."/>
            <person name="Dehais P."/>
            <person name="Bardou P."/>
            <person name="Montfort J."/>
            <person name="Klopp C."/>
            <person name="Cabau C."/>
            <person name="Gaspin C."/>
            <person name="Thorgaard G.H."/>
            <person name="Boussaha M."/>
            <person name="Quillet E."/>
            <person name="Guyomard R."/>
            <person name="Galiana D."/>
            <person name="Bobe J."/>
            <person name="Volff J.N."/>
            <person name="Genet C."/>
            <person name="Wincker P."/>
            <person name="Jaillon O."/>
            <person name="Roest Crollius H."/>
            <person name="Guiguen Y."/>
        </authorList>
    </citation>
    <scope>NUCLEOTIDE SEQUENCE [LARGE SCALE GENOMIC DNA]</scope>
</reference>
<evidence type="ECO:0000256" key="5">
    <source>
        <dbReference type="ARBA" id="ARBA00062412"/>
    </source>
</evidence>
<dbReference type="GO" id="GO:0034045">
    <property type="term" value="C:phagophore assembly site membrane"/>
    <property type="evidence" value="ECO:0007669"/>
    <property type="project" value="UniProtKB-SubCell"/>
</dbReference>
<evidence type="ECO:0000313" key="12">
    <source>
        <dbReference type="Proteomes" id="UP000193380"/>
    </source>
</evidence>
<dbReference type="PaxDb" id="8022-A0A060Y374"/>
<dbReference type="EMBL" id="FR906262">
    <property type="protein sequence ID" value="CDQ83824.1"/>
    <property type="molecule type" value="Genomic_DNA"/>
</dbReference>
<dbReference type="FunFam" id="2.60.40.10:FF:000552">
    <property type="entry name" value="Related to glucoamylase"/>
    <property type="match status" value="1"/>
</dbReference>
<dbReference type="STRING" id="8022.A0A060Y374"/>
<protein>
    <recommendedName>
        <fullName evidence="6">Starch-binding domain-containing protein 1</fullName>
    </recommendedName>
    <alternativeName>
        <fullName evidence="7">Genethonin-1</fullName>
    </alternativeName>
    <alternativeName>
        <fullName evidence="8">Glycophagy cargo receptor stbd1</fullName>
    </alternativeName>
</protein>
<dbReference type="Gene3D" id="2.60.40.10">
    <property type="entry name" value="Immunoglobulins"/>
    <property type="match status" value="1"/>
</dbReference>
<comment type="function">
    <text evidence="3">Acts as a cargo receptor for glycogen. Delivers its cargo to an autophagic pathway called glycophagy, resulting in the transport of glycogen to lysosomes.</text>
</comment>
<feature type="compositionally biased region" description="Polar residues" evidence="9">
    <location>
        <begin position="52"/>
        <end position="61"/>
    </location>
</feature>
<dbReference type="PROSITE" id="PS51166">
    <property type="entry name" value="CBM20"/>
    <property type="match status" value="1"/>
</dbReference>
<evidence type="ECO:0000256" key="6">
    <source>
        <dbReference type="ARBA" id="ARBA00073038"/>
    </source>
</evidence>
<evidence type="ECO:0000256" key="2">
    <source>
        <dbReference type="ARBA" id="ARBA00024012"/>
    </source>
</evidence>
<dbReference type="InterPro" id="IPR013783">
    <property type="entry name" value="Ig-like_fold"/>
</dbReference>
<dbReference type="GO" id="GO:2001070">
    <property type="term" value="F:starch binding"/>
    <property type="evidence" value="ECO:0007669"/>
    <property type="project" value="InterPro"/>
</dbReference>
<feature type="domain" description="CBM20" evidence="10">
    <location>
        <begin position="87"/>
        <end position="188"/>
    </location>
</feature>
<dbReference type="Proteomes" id="UP000193380">
    <property type="component" value="Unassembled WGS sequence"/>
</dbReference>
<dbReference type="GO" id="GO:0061723">
    <property type="term" value="P:glycophagy"/>
    <property type="evidence" value="ECO:0007669"/>
    <property type="project" value="UniProtKB-ARBA"/>
</dbReference>
<evidence type="ECO:0000256" key="8">
    <source>
        <dbReference type="ARBA" id="ARBA00076001"/>
    </source>
</evidence>
<dbReference type="InterPro" id="IPR002044">
    <property type="entry name" value="CBM20"/>
</dbReference>
<evidence type="ECO:0000256" key="1">
    <source>
        <dbReference type="ARBA" id="ARBA00004643"/>
    </source>
</evidence>
<dbReference type="SMART" id="SM01065">
    <property type="entry name" value="CBM_2"/>
    <property type="match status" value="1"/>
</dbReference>
<dbReference type="AlphaFoldDB" id="A0A060Y374"/>
<dbReference type="Pfam" id="PF00686">
    <property type="entry name" value="CBM_20"/>
    <property type="match status" value="1"/>
</dbReference>
<evidence type="ECO:0000256" key="7">
    <source>
        <dbReference type="ARBA" id="ARBA00075794"/>
    </source>
</evidence>
<proteinExistence type="predicted"/>
<feature type="region of interest" description="Disordered" evidence="9">
    <location>
        <begin position="22"/>
        <end position="63"/>
    </location>
</feature>
<gene>
    <name evidence="11" type="ORF">GSONMT00012081001</name>
</gene>
<dbReference type="SUPFAM" id="SSF49452">
    <property type="entry name" value="Starch-binding domain-like"/>
    <property type="match status" value="1"/>
</dbReference>
<evidence type="ECO:0000256" key="4">
    <source>
        <dbReference type="ARBA" id="ARBA00060405"/>
    </source>
</evidence>
<dbReference type="PANTHER" id="PTHR15048">
    <property type="entry name" value="STARCH-BINDING DOMAIN-CONTAINING PROTEIN 1"/>
    <property type="match status" value="1"/>
</dbReference>
<evidence type="ECO:0000256" key="9">
    <source>
        <dbReference type="SAM" id="MobiDB-lite"/>
    </source>
</evidence>
<feature type="compositionally biased region" description="Basic and acidic residues" evidence="9">
    <location>
        <begin position="38"/>
        <end position="51"/>
    </location>
</feature>
<comment type="subunit">
    <text evidence="5">Interacts with the ATG8 family proteins GABARAP and GABARAPL1. Interacts with several glycogen-associated proteins, such as GYS2 (liver glycogen synthase), GDE (glycogen debranching enzyme), GBE1 (glycogen branching enzyme 1) and EPM2A (Laforin).</text>
</comment>
<dbReference type="PANTHER" id="PTHR15048:SF0">
    <property type="entry name" value="STARCH-BINDING DOMAIN-CONTAINING PROTEIN 1"/>
    <property type="match status" value="1"/>
</dbReference>
<organism evidence="11 12">
    <name type="scientific">Oncorhynchus mykiss</name>
    <name type="common">Rainbow trout</name>
    <name type="synonym">Salmo gairdneri</name>
    <dbReference type="NCBI Taxonomy" id="8022"/>
    <lineage>
        <taxon>Eukaryota</taxon>
        <taxon>Metazoa</taxon>
        <taxon>Chordata</taxon>
        <taxon>Craniata</taxon>
        <taxon>Vertebrata</taxon>
        <taxon>Euteleostomi</taxon>
        <taxon>Actinopterygii</taxon>
        <taxon>Neopterygii</taxon>
        <taxon>Teleostei</taxon>
        <taxon>Protacanthopterygii</taxon>
        <taxon>Salmoniformes</taxon>
        <taxon>Salmonidae</taxon>
        <taxon>Salmoninae</taxon>
        <taxon>Oncorhynchus</taxon>
    </lineage>
</organism>
<dbReference type="InterPro" id="IPR013784">
    <property type="entry name" value="Carb-bd-like_fold"/>
</dbReference>
<dbReference type="GO" id="GO:0030315">
    <property type="term" value="C:T-tubule"/>
    <property type="evidence" value="ECO:0007669"/>
    <property type="project" value="UniProtKB-SubCell"/>
</dbReference>
<dbReference type="GO" id="GO:0005789">
    <property type="term" value="C:endoplasmic reticulum membrane"/>
    <property type="evidence" value="ECO:0007669"/>
    <property type="project" value="UniProtKB-SubCell"/>
</dbReference>
<evidence type="ECO:0000313" key="11">
    <source>
        <dbReference type="EMBL" id="CDQ83824.1"/>
    </source>
</evidence>
<name>A0A060Y374_ONCMY</name>
<reference evidence="11" key="2">
    <citation type="submission" date="2014-03" db="EMBL/GenBank/DDBJ databases">
        <authorList>
            <person name="Genoscope - CEA"/>
        </authorList>
    </citation>
    <scope>NUCLEOTIDE SEQUENCE</scope>
</reference>
<accession>A0A060Y374</accession>
<comment type="subcellular location">
    <subcellularLocation>
        <location evidence="2">Cell membrane</location>
        <location evidence="2">Sarcolemma</location>
        <location evidence="2">T-tubule</location>
    </subcellularLocation>
    <subcellularLocation>
        <location evidence="1">Endoplasmic reticulum membrane</location>
        <topology evidence="1">Single-pass type III membrane protein</topology>
    </subcellularLocation>
    <subcellularLocation>
        <location evidence="4">Preautophagosomal structure membrane</location>
        <topology evidence="4">Single-pass type III membrane protein</topology>
    </subcellularLocation>
</comment>